<proteinExistence type="predicted"/>
<reference evidence="1 2" key="1">
    <citation type="submission" date="2024-01" db="EMBL/GenBank/DDBJ databases">
        <authorList>
            <person name="Alioto T."/>
            <person name="Alioto T."/>
            <person name="Gomez Garrido J."/>
        </authorList>
    </citation>
    <scope>NUCLEOTIDE SEQUENCE [LARGE SCALE GENOMIC DNA]</scope>
</reference>
<dbReference type="SUPFAM" id="SSF53335">
    <property type="entry name" value="S-adenosyl-L-methionine-dependent methyltransferases"/>
    <property type="match status" value="1"/>
</dbReference>
<dbReference type="InterPro" id="IPR029063">
    <property type="entry name" value="SAM-dependent_MTases_sf"/>
</dbReference>
<name>A0AAV1PHG0_SCOSC</name>
<dbReference type="PANTHER" id="PTHR12890:SF0">
    <property type="entry name" value="PROTEIN-L-HISTIDINE N-PROS-METHYLTRANSFERASE"/>
    <property type="match status" value="1"/>
</dbReference>
<dbReference type="AlphaFoldDB" id="A0AAV1PHG0"/>
<dbReference type="InterPro" id="IPR007884">
    <property type="entry name" value="METL9"/>
</dbReference>
<protein>
    <submittedName>
        <fullName evidence="1">Methyltransferase-like protein 9</fullName>
    </submittedName>
</protein>
<dbReference type="PANTHER" id="PTHR12890">
    <property type="entry name" value="DREV PROTEIN"/>
    <property type="match status" value="1"/>
</dbReference>
<sequence length="304" mass="34873">MWSGRYVRSPLVRSLFLNMVSDSDGTAVGETHEWYRCNPDLLGESVQPLFIQSHLDSDTKVFLKQSMEKSGWMFTQLYHSLVSTVLSPMVSRTSINGFLGRGSMFVFSAEQFRQLLHIGPEWRAERLLDLGAGDGGVTEVMGAHFREVYATEVSPPMKWHLQRKNYKVLGIDEWQQPGFQYDVISCLNLLDRCDDPLHLLLDIKRSLVPNTGRLILAAVLPFQPYVEVGGRWQRPKEHLKVKGKLWEEQVTNFSNEVFRRVGFEVEAVTRLPYLCEGDMYNDYYVLDDAVFVLKASDISEDSDH</sequence>
<dbReference type="GO" id="GO:0032259">
    <property type="term" value="P:methylation"/>
    <property type="evidence" value="ECO:0007669"/>
    <property type="project" value="UniProtKB-KW"/>
</dbReference>
<keyword evidence="1" id="KW-0808">Transferase</keyword>
<dbReference type="Pfam" id="PF05219">
    <property type="entry name" value="DREV"/>
    <property type="match status" value="1"/>
</dbReference>
<organism evidence="1 2">
    <name type="scientific">Scomber scombrus</name>
    <name type="common">Atlantic mackerel</name>
    <name type="synonym">Scomber vernalis</name>
    <dbReference type="NCBI Taxonomy" id="13677"/>
    <lineage>
        <taxon>Eukaryota</taxon>
        <taxon>Metazoa</taxon>
        <taxon>Chordata</taxon>
        <taxon>Craniata</taxon>
        <taxon>Vertebrata</taxon>
        <taxon>Euteleostomi</taxon>
        <taxon>Actinopterygii</taxon>
        <taxon>Neopterygii</taxon>
        <taxon>Teleostei</taxon>
        <taxon>Neoteleostei</taxon>
        <taxon>Acanthomorphata</taxon>
        <taxon>Pelagiaria</taxon>
        <taxon>Scombriformes</taxon>
        <taxon>Scombridae</taxon>
        <taxon>Scomber</taxon>
    </lineage>
</organism>
<evidence type="ECO:0000313" key="1">
    <source>
        <dbReference type="EMBL" id="CAK6970675.1"/>
    </source>
</evidence>
<evidence type="ECO:0000313" key="2">
    <source>
        <dbReference type="Proteomes" id="UP001314229"/>
    </source>
</evidence>
<dbReference type="Gene3D" id="3.40.50.150">
    <property type="entry name" value="Vaccinia Virus protein VP39"/>
    <property type="match status" value="1"/>
</dbReference>
<dbReference type="GO" id="GO:0106370">
    <property type="term" value="F:protein-L-histidine N-pros-methyltransferase activity"/>
    <property type="evidence" value="ECO:0007669"/>
    <property type="project" value="InterPro"/>
</dbReference>
<dbReference type="Proteomes" id="UP001314229">
    <property type="component" value="Unassembled WGS sequence"/>
</dbReference>
<gene>
    <name evidence="1" type="ORF">FSCOSCO3_A031043</name>
</gene>
<dbReference type="CDD" id="cd02440">
    <property type="entry name" value="AdoMet_MTases"/>
    <property type="match status" value="1"/>
</dbReference>
<comment type="caution">
    <text evidence="1">The sequence shown here is derived from an EMBL/GenBank/DDBJ whole genome shotgun (WGS) entry which is preliminary data.</text>
</comment>
<keyword evidence="2" id="KW-1185">Reference proteome</keyword>
<dbReference type="EMBL" id="CAWUFR010000161">
    <property type="protein sequence ID" value="CAK6970675.1"/>
    <property type="molecule type" value="Genomic_DNA"/>
</dbReference>
<keyword evidence="1" id="KW-0489">Methyltransferase</keyword>
<accession>A0AAV1PHG0</accession>